<gene>
    <name evidence="2" type="ORF">RchiOBHm_Chr6g0273361</name>
</gene>
<protein>
    <submittedName>
        <fullName evidence="2">Uncharacterized protein</fullName>
    </submittedName>
</protein>
<reference evidence="2 3" key="1">
    <citation type="journal article" date="2018" name="Nat. Genet.">
        <title>The Rosa genome provides new insights in the design of modern roses.</title>
        <authorList>
            <person name="Bendahmane M."/>
        </authorList>
    </citation>
    <scope>NUCLEOTIDE SEQUENCE [LARGE SCALE GENOMIC DNA]</scope>
    <source>
        <strain evidence="3">cv. Old Blush</strain>
    </source>
</reference>
<sequence length="60" mass="6799">MSATTTSLLDLQSPRATQEAKEKSSPKPLVLQSPKRLRTICAEWELAKNTYSYDLLAFNR</sequence>
<feature type="compositionally biased region" description="Polar residues" evidence="1">
    <location>
        <begin position="1"/>
        <end position="16"/>
    </location>
</feature>
<name>A0A2P6PRF6_ROSCH</name>
<evidence type="ECO:0000256" key="1">
    <source>
        <dbReference type="SAM" id="MobiDB-lite"/>
    </source>
</evidence>
<dbReference type="EMBL" id="PDCK01000044">
    <property type="protein sequence ID" value="PRQ24523.1"/>
    <property type="molecule type" value="Genomic_DNA"/>
</dbReference>
<proteinExistence type="predicted"/>
<evidence type="ECO:0000313" key="3">
    <source>
        <dbReference type="Proteomes" id="UP000238479"/>
    </source>
</evidence>
<feature type="region of interest" description="Disordered" evidence="1">
    <location>
        <begin position="1"/>
        <end position="30"/>
    </location>
</feature>
<dbReference type="Gramene" id="PRQ24523">
    <property type="protein sequence ID" value="PRQ24523"/>
    <property type="gene ID" value="RchiOBHm_Chr6g0273361"/>
</dbReference>
<evidence type="ECO:0000313" key="2">
    <source>
        <dbReference type="EMBL" id="PRQ24523.1"/>
    </source>
</evidence>
<accession>A0A2P6PRF6</accession>
<comment type="caution">
    <text evidence="2">The sequence shown here is derived from an EMBL/GenBank/DDBJ whole genome shotgun (WGS) entry which is preliminary data.</text>
</comment>
<dbReference type="Proteomes" id="UP000238479">
    <property type="component" value="Chromosome 6"/>
</dbReference>
<dbReference type="AlphaFoldDB" id="A0A2P6PRF6"/>
<organism evidence="2 3">
    <name type="scientific">Rosa chinensis</name>
    <name type="common">China rose</name>
    <dbReference type="NCBI Taxonomy" id="74649"/>
    <lineage>
        <taxon>Eukaryota</taxon>
        <taxon>Viridiplantae</taxon>
        <taxon>Streptophyta</taxon>
        <taxon>Embryophyta</taxon>
        <taxon>Tracheophyta</taxon>
        <taxon>Spermatophyta</taxon>
        <taxon>Magnoliopsida</taxon>
        <taxon>eudicotyledons</taxon>
        <taxon>Gunneridae</taxon>
        <taxon>Pentapetalae</taxon>
        <taxon>rosids</taxon>
        <taxon>fabids</taxon>
        <taxon>Rosales</taxon>
        <taxon>Rosaceae</taxon>
        <taxon>Rosoideae</taxon>
        <taxon>Rosoideae incertae sedis</taxon>
        <taxon>Rosa</taxon>
    </lineage>
</organism>
<keyword evidence="3" id="KW-1185">Reference proteome</keyword>